<keyword evidence="3" id="KW-0443">Lipid metabolism</keyword>
<comment type="caution">
    <text evidence="5">The sequence shown here is derived from an EMBL/GenBank/DDBJ whole genome shotgun (WGS) entry which is preliminary data.</text>
</comment>
<dbReference type="SUPFAM" id="SSF52266">
    <property type="entry name" value="SGNH hydrolase"/>
    <property type="match status" value="1"/>
</dbReference>
<keyword evidence="6" id="KW-1185">Reference proteome</keyword>
<name>A0A8T0HEH2_CERPU</name>
<evidence type="ECO:0000256" key="2">
    <source>
        <dbReference type="ARBA" id="ARBA00022801"/>
    </source>
</evidence>
<evidence type="ECO:0000256" key="1">
    <source>
        <dbReference type="ARBA" id="ARBA00008668"/>
    </source>
</evidence>
<comment type="similarity">
    <text evidence="1">Belongs to the 'GDSL' lipolytic enzyme family.</text>
</comment>
<gene>
    <name evidence="5" type="ORF">KC19_6G130100</name>
</gene>
<dbReference type="InterPro" id="IPR001087">
    <property type="entry name" value="GDSL"/>
</dbReference>
<proteinExistence type="inferred from homology"/>
<feature type="signal peptide" evidence="4">
    <location>
        <begin position="1"/>
        <end position="27"/>
    </location>
</feature>
<organism evidence="5 6">
    <name type="scientific">Ceratodon purpureus</name>
    <name type="common">Fire moss</name>
    <name type="synonym">Dicranum purpureum</name>
    <dbReference type="NCBI Taxonomy" id="3225"/>
    <lineage>
        <taxon>Eukaryota</taxon>
        <taxon>Viridiplantae</taxon>
        <taxon>Streptophyta</taxon>
        <taxon>Embryophyta</taxon>
        <taxon>Bryophyta</taxon>
        <taxon>Bryophytina</taxon>
        <taxon>Bryopsida</taxon>
        <taxon>Dicranidae</taxon>
        <taxon>Pseudoditrichales</taxon>
        <taxon>Ditrichaceae</taxon>
        <taxon>Ceratodon</taxon>
    </lineage>
</organism>
<keyword evidence="4" id="KW-0732">Signal</keyword>
<dbReference type="AlphaFoldDB" id="A0A8T0HEH2"/>
<dbReference type="Pfam" id="PF00657">
    <property type="entry name" value="Lipase_GDSL"/>
    <property type="match status" value="1"/>
</dbReference>
<evidence type="ECO:0000256" key="3">
    <source>
        <dbReference type="ARBA" id="ARBA00023098"/>
    </source>
</evidence>
<keyword evidence="2" id="KW-0378">Hydrolase</keyword>
<reference evidence="5 6" key="1">
    <citation type="submission" date="2020-06" db="EMBL/GenBank/DDBJ databases">
        <title>WGS assembly of Ceratodon purpureus strain R40.</title>
        <authorList>
            <person name="Carey S.B."/>
            <person name="Jenkins J."/>
            <person name="Shu S."/>
            <person name="Lovell J.T."/>
            <person name="Sreedasyam A."/>
            <person name="Maumus F."/>
            <person name="Tiley G.P."/>
            <person name="Fernandez-Pozo N."/>
            <person name="Barry K."/>
            <person name="Chen C."/>
            <person name="Wang M."/>
            <person name="Lipzen A."/>
            <person name="Daum C."/>
            <person name="Saski C.A."/>
            <person name="Payton A.C."/>
            <person name="Mcbreen J.C."/>
            <person name="Conrad R.E."/>
            <person name="Kollar L.M."/>
            <person name="Olsson S."/>
            <person name="Huttunen S."/>
            <person name="Landis J.B."/>
            <person name="Wickett N.J."/>
            <person name="Johnson M.G."/>
            <person name="Rensing S.A."/>
            <person name="Grimwood J."/>
            <person name="Schmutz J."/>
            <person name="Mcdaniel S.F."/>
        </authorList>
    </citation>
    <scope>NUCLEOTIDE SEQUENCE [LARGE SCALE GENOMIC DNA]</scope>
    <source>
        <strain evidence="5 6">R40</strain>
    </source>
</reference>
<evidence type="ECO:0000313" key="5">
    <source>
        <dbReference type="EMBL" id="KAG0569983.1"/>
    </source>
</evidence>
<evidence type="ECO:0000313" key="6">
    <source>
        <dbReference type="Proteomes" id="UP000822688"/>
    </source>
</evidence>
<dbReference type="InterPro" id="IPR036514">
    <property type="entry name" value="SGNH_hydro_sf"/>
</dbReference>
<evidence type="ECO:0000256" key="4">
    <source>
        <dbReference type="SAM" id="SignalP"/>
    </source>
</evidence>
<accession>A0A8T0HEH2</accession>
<dbReference type="OrthoDB" id="583516at2759"/>
<sequence>MTIKKSLSCLVLAVILIRLSNLGSANAAKALYAFGDSFVDTGNSGSGAYPYGKTWPGYPAGRASDGRVQVDYFAELFGVPSPTASLLLKNNSESLSGVNFAKGGAGVTYAYGMTPLDRQVNELESLVEKNVLSKSHLRKSVALVSLGVNDYSAYNAYQSSKKSEYASEVESTVTTIVDGIALNLVRLYGFGFRNVVIANLANMVCSPHITVAANFSSCSSNSTLEYESSTHNELLQQRVRLLNHELQGANFIIVDQSKAFEHLFYNGAQYGFENPLVPCCTWYNDSAGQTQYTLCQHPEKAVIFDGIHPTQAAWKVVINLYASVRGYTQEGPNLNAWIQRNKV</sequence>
<dbReference type="PANTHER" id="PTHR46020:SF4">
    <property type="entry name" value="OS04G0650200 PROTEIN"/>
    <property type="match status" value="1"/>
</dbReference>
<dbReference type="PANTHER" id="PTHR46020">
    <property type="entry name" value="OSJNBB0059K02.9 PROTEIN"/>
    <property type="match status" value="1"/>
</dbReference>
<dbReference type="EMBL" id="CM026427">
    <property type="protein sequence ID" value="KAG0569983.1"/>
    <property type="molecule type" value="Genomic_DNA"/>
</dbReference>
<dbReference type="GO" id="GO:0016788">
    <property type="term" value="F:hydrolase activity, acting on ester bonds"/>
    <property type="evidence" value="ECO:0007669"/>
    <property type="project" value="InterPro"/>
</dbReference>
<dbReference type="Gene3D" id="3.40.50.1110">
    <property type="entry name" value="SGNH hydrolase"/>
    <property type="match status" value="1"/>
</dbReference>
<protein>
    <submittedName>
        <fullName evidence="5">Uncharacterized protein</fullName>
    </submittedName>
</protein>
<dbReference type="GO" id="GO:0006629">
    <property type="term" value="P:lipid metabolic process"/>
    <property type="evidence" value="ECO:0007669"/>
    <property type="project" value="UniProtKB-KW"/>
</dbReference>
<dbReference type="Proteomes" id="UP000822688">
    <property type="component" value="Chromosome 6"/>
</dbReference>
<feature type="chain" id="PRO_5035801895" evidence="4">
    <location>
        <begin position="28"/>
        <end position="343"/>
    </location>
</feature>